<reference evidence="1 2" key="1">
    <citation type="journal article" date="2023" name="Access Microbiol">
        <title>The genome of a steinernematid-associated Pseudomonas piscis bacterium encodes the biosynthesis of insect toxins.</title>
        <authorList>
            <person name="Awori R.M."/>
            <person name="Hendre P."/>
            <person name="Amugune N.O."/>
        </authorList>
    </citation>
    <scope>NUCLEOTIDE SEQUENCE [LARGE SCALE GENOMIC DNA]</scope>
    <source>
        <strain evidence="1 2">75</strain>
    </source>
</reference>
<protein>
    <submittedName>
        <fullName evidence="1">Uncharacterized protein</fullName>
    </submittedName>
</protein>
<sequence>MSKESAELTALASRILTDRRFCSDENHRNLAAGCLALSKEIDRIKEELQISNHACFLSLAENKFLERQLHGLLDANEKLSQHPAPLRAFAAELVTASYEGGSFDGCDIQDIAVRHGLLRIERRDKECGEACACREYGFPIDCYRKTALLDREGLTA</sequence>
<evidence type="ECO:0000313" key="1">
    <source>
        <dbReference type="EMBL" id="WMN19236.1"/>
    </source>
</evidence>
<accession>A0ABY9NLC1</accession>
<organism evidence="1 2">
    <name type="scientific">Pseudomonas piscis</name>
    <dbReference type="NCBI Taxonomy" id="2614538"/>
    <lineage>
        <taxon>Bacteria</taxon>
        <taxon>Pseudomonadati</taxon>
        <taxon>Pseudomonadota</taxon>
        <taxon>Gammaproteobacteria</taxon>
        <taxon>Pseudomonadales</taxon>
        <taxon>Pseudomonadaceae</taxon>
        <taxon>Pseudomonas</taxon>
    </lineage>
</organism>
<keyword evidence="2" id="KW-1185">Reference proteome</keyword>
<dbReference type="EMBL" id="CP133164">
    <property type="protein sequence ID" value="WMN19236.1"/>
    <property type="molecule type" value="Genomic_DNA"/>
</dbReference>
<gene>
    <name evidence="1" type="ORF">QL104_07460</name>
</gene>
<proteinExistence type="predicted"/>
<evidence type="ECO:0000313" key="2">
    <source>
        <dbReference type="Proteomes" id="UP001237292"/>
    </source>
</evidence>
<dbReference type="RefSeq" id="WP_282878666.1">
    <property type="nucleotide sequence ID" value="NZ_CP133164.1"/>
</dbReference>
<name>A0ABY9NLC1_9PSED</name>
<dbReference type="Proteomes" id="UP001237292">
    <property type="component" value="Chromosome"/>
</dbReference>